<protein>
    <submittedName>
        <fullName evidence="1">Uncharacterized protein</fullName>
    </submittedName>
</protein>
<name>A0A4C1SDG8_EUMVA</name>
<accession>A0A4C1SDG8</accession>
<sequence>MCVRRRREVAAPEVALPGGAIHLAPHYASGGGNGLFNPRPAIGISNIRRVRRGACAALTSDLARHTSRAAPTKSSVNTRRRCPIVTSDVSGRCYFSRVLRNRGGLSRRIAFSAYAVRVKTRARPFTAPMSPY</sequence>
<gene>
    <name evidence="1" type="ORF">EVAR_637_1</name>
</gene>
<keyword evidence="2" id="KW-1185">Reference proteome</keyword>
<organism evidence="1 2">
    <name type="scientific">Eumeta variegata</name>
    <name type="common">Bagworm moth</name>
    <name type="synonym">Eumeta japonica</name>
    <dbReference type="NCBI Taxonomy" id="151549"/>
    <lineage>
        <taxon>Eukaryota</taxon>
        <taxon>Metazoa</taxon>
        <taxon>Ecdysozoa</taxon>
        <taxon>Arthropoda</taxon>
        <taxon>Hexapoda</taxon>
        <taxon>Insecta</taxon>
        <taxon>Pterygota</taxon>
        <taxon>Neoptera</taxon>
        <taxon>Endopterygota</taxon>
        <taxon>Lepidoptera</taxon>
        <taxon>Glossata</taxon>
        <taxon>Ditrysia</taxon>
        <taxon>Tineoidea</taxon>
        <taxon>Psychidae</taxon>
        <taxon>Oiketicinae</taxon>
        <taxon>Eumeta</taxon>
    </lineage>
</organism>
<reference evidence="1 2" key="1">
    <citation type="journal article" date="2019" name="Commun. Biol.">
        <title>The bagworm genome reveals a unique fibroin gene that provides high tensile strength.</title>
        <authorList>
            <person name="Kono N."/>
            <person name="Nakamura H."/>
            <person name="Ohtoshi R."/>
            <person name="Tomita M."/>
            <person name="Numata K."/>
            <person name="Arakawa K."/>
        </authorList>
    </citation>
    <scope>NUCLEOTIDE SEQUENCE [LARGE SCALE GENOMIC DNA]</scope>
</reference>
<dbReference type="AlphaFoldDB" id="A0A4C1SDG8"/>
<comment type="caution">
    <text evidence="1">The sequence shown here is derived from an EMBL/GenBank/DDBJ whole genome shotgun (WGS) entry which is preliminary data.</text>
</comment>
<proteinExistence type="predicted"/>
<evidence type="ECO:0000313" key="2">
    <source>
        <dbReference type="Proteomes" id="UP000299102"/>
    </source>
</evidence>
<dbReference type="Proteomes" id="UP000299102">
    <property type="component" value="Unassembled WGS sequence"/>
</dbReference>
<evidence type="ECO:0000313" key="1">
    <source>
        <dbReference type="EMBL" id="GBO99436.1"/>
    </source>
</evidence>
<dbReference type="EMBL" id="BGZK01000003">
    <property type="protein sequence ID" value="GBO99436.1"/>
    <property type="molecule type" value="Genomic_DNA"/>
</dbReference>